<dbReference type="PROSITE" id="PS50102">
    <property type="entry name" value="RRM"/>
    <property type="match status" value="2"/>
</dbReference>
<name>A0ABR2KYY4_9EUKA</name>
<dbReference type="InterPro" id="IPR000504">
    <property type="entry name" value="RRM_dom"/>
</dbReference>
<feature type="domain" description="RRM" evidence="6">
    <location>
        <begin position="6"/>
        <end position="106"/>
    </location>
</feature>
<dbReference type="Pfam" id="PF00076">
    <property type="entry name" value="RRM_1"/>
    <property type="match status" value="1"/>
</dbReference>
<evidence type="ECO:0000256" key="3">
    <source>
        <dbReference type="PROSITE-ProRule" id="PRU00176"/>
    </source>
</evidence>
<sequence length="277" mass="31913">MSLEPTTVYVRDLPIQIEGEFVEQEINEDFLISLCRQYANVDPLDVSIQTTINHNGFPCSYAYIQVKNRKDAVKLINTINFVKLNKSPVHLILFDDETQKVIRNEKGKLLVIHHLSPDIELSDLYNIFKKYGDVIDCDMSIDGNENSNDIAYVLFLKSESACQAMEKLEGASFDGHKPIHIEYDNQNVFFHKFVLPEEFNLKLIHKKKSSDESSSFSDNDLDMSSGSGSEDMDIPYNESKRNKALILENKELKKENESLKARVHELEKKLKKYTKKK</sequence>
<evidence type="ECO:0000256" key="2">
    <source>
        <dbReference type="ARBA" id="ARBA00022884"/>
    </source>
</evidence>
<reference evidence="7 8" key="1">
    <citation type="submission" date="2024-04" db="EMBL/GenBank/DDBJ databases">
        <title>Tritrichomonas musculus Genome.</title>
        <authorList>
            <person name="Alves-Ferreira E."/>
            <person name="Grigg M."/>
            <person name="Lorenzi H."/>
            <person name="Galac M."/>
        </authorList>
    </citation>
    <scope>NUCLEOTIDE SEQUENCE [LARGE SCALE GENOMIC DNA]</scope>
    <source>
        <strain evidence="7 8">EAF2021</strain>
    </source>
</reference>
<dbReference type="InterPro" id="IPR035979">
    <property type="entry name" value="RBD_domain_sf"/>
</dbReference>
<evidence type="ECO:0000256" key="1">
    <source>
        <dbReference type="ARBA" id="ARBA00022737"/>
    </source>
</evidence>
<dbReference type="Gene3D" id="3.30.70.330">
    <property type="match status" value="2"/>
</dbReference>
<feature type="domain" description="RRM" evidence="6">
    <location>
        <begin position="108"/>
        <end position="186"/>
    </location>
</feature>
<dbReference type="SMART" id="SM00360">
    <property type="entry name" value="RRM"/>
    <property type="match status" value="2"/>
</dbReference>
<keyword evidence="8" id="KW-1185">Reference proteome</keyword>
<dbReference type="EMBL" id="JAPFFF010000002">
    <property type="protein sequence ID" value="KAK8896335.1"/>
    <property type="molecule type" value="Genomic_DNA"/>
</dbReference>
<feature type="compositionally biased region" description="Low complexity" evidence="5">
    <location>
        <begin position="212"/>
        <end position="229"/>
    </location>
</feature>
<evidence type="ECO:0000256" key="4">
    <source>
        <dbReference type="SAM" id="Coils"/>
    </source>
</evidence>
<keyword evidence="2 3" id="KW-0694">RNA-binding</keyword>
<proteinExistence type="predicted"/>
<feature type="region of interest" description="Disordered" evidence="5">
    <location>
        <begin position="210"/>
        <end position="237"/>
    </location>
</feature>
<dbReference type="Proteomes" id="UP001470230">
    <property type="component" value="Unassembled WGS sequence"/>
</dbReference>
<keyword evidence="1" id="KW-0677">Repeat</keyword>
<dbReference type="InterPro" id="IPR012677">
    <property type="entry name" value="Nucleotide-bd_a/b_plait_sf"/>
</dbReference>
<organism evidence="7 8">
    <name type="scientific">Tritrichomonas musculus</name>
    <dbReference type="NCBI Taxonomy" id="1915356"/>
    <lineage>
        <taxon>Eukaryota</taxon>
        <taxon>Metamonada</taxon>
        <taxon>Parabasalia</taxon>
        <taxon>Tritrichomonadida</taxon>
        <taxon>Tritrichomonadidae</taxon>
        <taxon>Tritrichomonas</taxon>
    </lineage>
</organism>
<evidence type="ECO:0000313" key="7">
    <source>
        <dbReference type="EMBL" id="KAK8896335.1"/>
    </source>
</evidence>
<keyword evidence="4" id="KW-0175">Coiled coil</keyword>
<evidence type="ECO:0000313" key="8">
    <source>
        <dbReference type="Proteomes" id="UP001470230"/>
    </source>
</evidence>
<comment type="caution">
    <text evidence="7">The sequence shown here is derived from an EMBL/GenBank/DDBJ whole genome shotgun (WGS) entry which is preliminary data.</text>
</comment>
<evidence type="ECO:0000259" key="6">
    <source>
        <dbReference type="PROSITE" id="PS50102"/>
    </source>
</evidence>
<accession>A0ABR2KYY4</accession>
<feature type="coiled-coil region" evidence="4">
    <location>
        <begin position="242"/>
        <end position="276"/>
    </location>
</feature>
<dbReference type="PANTHER" id="PTHR24012">
    <property type="entry name" value="RNA BINDING PROTEIN"/>
    <property type="match status" value="1"/>
</dbReference>
<gene>
    <name evidence="7" type="ORF">M9Y10_014233</name>
</gene>
<dbReference type="SUPFAM" id="SSF54928">
    <property type="entry name" value="RNA-binding domain, RBD"/>
    <property type="match status" value="1"/>
</dbReference>
<evidence type="ECO:0000256" key="5">
    <source>
        <dbReference type="SAM" id="MobiDB-lite"/>
    </source>
</evidence>
<protein>
    <recommendedName>
        <fullName evidence="6">RRM domain-containing protein</fullName>
    </recommendedName>
</protein>
<dbReference type="CDD" id="cd00590">
    <property type="entry name" value="RRM_SF"/>
    <property type="match status" value="1"/>
</dbReference>